<evidence type="ECO:0000313" key="4">
    <source>
        <dbReference type="Proteomes" id="UP000469558"/>
    </source>
</evidence>
<evidence type="ECO:0000259" key="2">
    <source>
        <dbReference type="Pfam" id="PF26147"/>
    </source>
</evidence>
<gene>
    <name evidence="3" type="primary">YML020W</name>
    <name evidence="3" type="ORF">LSUE1_G000542</name>
</gene>
<accession>A0A8T9CF74</accession>
<dbReference type="EMBL" id="QGMK01000103">
    <property type="protein sequence ID" value="TVY84228.1"/>
    <property type="molecule type" value="Genomic_DNA"/>
</dbReference>
<feature type="region of interest" description="Disordered" evidence="1">
    <location>
        <begin position="277"/>
        <end position="297"/>
    </location>
</feature>
<dbReference type="PANTHER" id="PTHR47349:SF1">
    <property type="entry name" value="AER328WP"/>
    <property type="match status" value="1"/>
</dbReference>
<feature type="compositionally biased region" description="Basic and acidic residues" evidence="1">
    <location>
        <begin position="357"/>
        <end position="379"/>
    </location>
</feature>
<organism evidence="3 4">
    <name type="scientific">Lachnellula suecica</name>
    <dbReference type="NCBI Taxonomy" id="602035"/>
    <lineage>
        <taxon>Eukaryota</taxon>
        <taxon>Fungi</taxon>
        <taxon>Dikarya</taxon>
        <taxon>Ascomycota</taxon>
        <taxon>Pezizomycotina</taxon>
        <taxon>Leotiomycetes</taxon>
        <taxon>Helotiales</taxon>
        <taxon>Lachnaceae</taxon>
        <taxon>Lachnellula</taxon>
    </lineage>
</organism>
<comment type="caution">
    <text evidence="3">The sequence shown here is derived from an EMBL/GenBank/DDBJ whole genome shotgun (WGS) entry which is preliminary data.</text>
</comment>
<feature type="compositionally biased region" description="Polar residues" evidence="1">
    <location>
        <begin position="213"/>
        <end position="227"/>
    </location>
</feature>
<dbReference type="PANTHER" id="PTHR47349">
    <property type="entry name" value="CHROMOSOME 8, WHOLE GENOME SHOTGUN SEQUENCE"/>
    <property type="match status" value="1"/>
</dbReference>
<dbReference type="InterPro" id="IPR058933">
    <property type="entry name" value="YMC020W-like_ab_hydrolase"/>
</dbReference>
<feature type="compositionally biased region" description="Polar residues" evidence="1">
    <location>
        <begin position="236"/>
        <end position="250"/>
    </location>
</feature>
<proteinExistence type="predicted"/>
<dbReference type="Proteomes" id="UP000469558">
    <property type="component" value="Unassembled WGS sequence"/>
</dbReference>
<feature type="compositionally biased region" description="Polar residues" evidence="1">
    <location>
        <begin position="70"/>
        <end position="93"/>
    </location>
</feature>
<feature type="compositionally biased region" description="Basic residues" evidence="1">
    <location>
        <begin position="1"/>
        <end position="10"/>
    </location>
</feature>
<feature type="compositionally biased region" description="Polar residues" evidence="1">
    <location>
        <begin position="16"/>
        <end position="27"/>
    </location>
</feature>
<feature type="compositionally biased region" description="Polar residues" evidence="1">
    <location>
        <begin position="278"/>
        <end position="297"/>
    </location>
</feature>
<dbReference type="Pfam" id="PF26147">
    <property type="entry name" value="AB_HYDROLASE_YMC0-YMC35"/>
    <property type="match status" value="1"/>
</dbReference>
<feature type="compositionally biased region" description="Low complexity" evidence="1">
    <location>
        <begin position="185"/>
        <end position="196"/>
    </location>
</feature>
<evidence type="ECO:0000313" key="3">
    <source>
        <dbReference type="EMBL" id="TVY84228.1"/>
    </source>
</evidence>
<evidence type="ECO:0000256" key="1">
    <source>
        <dbReference type="SAM" id="MobiDB-lite"/>
    </source>
</evidence>
<reference evidence="3 4" key="1">
    <citation type="submission" date="2018-05" db="EMBL/GenBank/DDBJ databases">
        <title>Genome sequencing and assembly of the regulated plant pathogen Lachnellula willkommii and related sister species for the development of diagnostic species identification markers.</title>
        <authorList>
            <person name="Giroux E."/>
            <person name="Bilodeau G."/>
        </authorList>
    </citation>
    <scope>NUCLEOTIDE SEQUENCE [LARGE SCALE GENOMIC DNA]</scope>
    <source>
        <strain evidence="3 4">CBS 268.59</strain>
    </source>
</reference>
<feature type="region of interest" description="Disordered" evidence="1">
    <location>
        <begin position="323"/>
        <end position="396"/>
    </location>
</feature>
<keyword evidence="4" id="KW-1185">Reference proteome</keyword>
<feature type="compositionally biased region" description="Low complexity" evidence="1">
    <location>
        <begin position="28"/>
        <end position="45"/>
    </location>
</feature>
<feature type="region of interest" description="Disordered" evidence="1">
    <location>
        <begin position="1"/>
        <end position="262"/>
    </location>
</feature>
<protein>
    <recommendedName>
        <fullName evidence="2">YMC020W-like alpha/beta hydrolase domain-containing protein</fullName>
    </recommendedName>
</protein>
<feature type="domain" description="YMC020W-like alpha/beta hydrolase" evidence="2">
    <location>
        <begin position="406"/>
        <end position="759"/>
    </location>
</feature>
<sequence>MGTLRKKPKSKPSPPNVDNSTTDDQPGTTLPMPATKKPTAAAESPGISSSAQDEDAPTPLKSIKEGGSAKQLNSKSSWYGTWPRKSTASTQVARETILADKSKNGSSSTDLSQFEPKKPQASTTASRPPSMYLGKSKETLDITMGSTLEDNSSLDKETKADSPLSAGSNSTAKLPTKAAEDLPPESTTSKSEISSSQRPVTSSGWLGGWISRPTAQNQDMAENSLNISKEPESSTEEQQAPSVEGQTLPTQLDDGTKTASNSTALSSWYSLWPAAVTPASTEAQETQVPIKTTDNENISTVEVSKPEAAPAAGSSWAFWATETSDKSANTPGTTGELAVSGQPSENKPVPATIATAKEFKESKSSKRGRDTLEVDERSRKLAQPAKGTSSTAEVATTKVSPPHLLIPSVKQTYRLVESPSILQQIARLLLHGHQPPAKHVFLTKEKLPKLKKATAIGIHGLVPTAIFRTLIGQPTGTSIKFMTHAAEGIRKWADAHGSADVEIKQIALEAEGKIGDRVAELWKMLLTKIDDVREADFILVACHSQGVPVAIMLIAKLIEFGVVSSTRIAVCAMAGVSLGPFPEYKSRMLGASATELFEFANPESPVSKRYEDSLRVVLKYGVRITYCGSLDDQVVPMESAIFTTADHPYIYRAVFIDGRIHAPDFLSHLVGFALKLRNLGVSDHGLIRELSGSIAGSLYSGEGHSVLYTDGRVYDLAIEYALETTSIGDIPLDLKKYEVSNNTNPYVLPWIMRGLLEEDFVKTELSSETTELLKQFDDWKPATKVLKDVKYRLEAVRSKL</sequence>
<dbReference type="AlphaFoldDB" id="A0A8T9CF74"/>
<dbReference type="OrthoDB" id="5598028at2759"/>
<dbReference type="InterPro" id="IPR058934">
    <property type="entry name" value="YMC020W-like"/>
</dbReference>
<feature type="compositionally biased region" description="Polar residues" evidence="1">
    <location>
        <begin position="386"/>
        <end position="396"/>
    </location>
</feature>
<name>A0A8T9CF74_9HELO</name>